<dbReference type="InterPro" id="IPR045860">
    <property type="entry name" value="Snake_toxin-like_sf"/>
</dbReference>
<evidence type="ECO:0000313" key="4">
    <source>
        <dbReference type="Proteomes" id="UP000677054"/>
    </source>
</evidence>
<dbReference type="SUPFAM" id="SSF57302">
    <property type="entry name" value="Snake toxin-like"/>
    <property type="match status" value="1"/>
</dbReference>
<evidence type="ECO:0000313" key="3">
    <source>
        <dbReference type="EMBL" id="CAD7253451.1"/>
    </source>
</evidence>
<feature type="chain" id="PRO_5036209880" description="Sodefrin-like factor" evidence="2">
    <location>
        <begin position="21"/>
        <end position="134"/>
    </location>
</feature>
<evidence type="ECO:0008006" key="5">
    <source>
        <dbReference type="Google" id="ProtNLM"/>
    </source>
</evidence>
<evidence type="ECO:0000256" key="2">
    <source>
        <dbReference type="SAM" id="SignalP"/>
    </source>
</evidence>
<reference evidence="3" key="1">
    <citation type="submission" date="2020-11" db="EMBL/GenBank/DDBJ databases">
        <authorList>
            <person name="Tran Van P."/>
        </authorList>
    </citation>
    <scope>NUCLEOTIDE SEQUENCE</scope>
</reference>
<protein>
    <recommendedName>
        <fullName evidence="5">Sodefrin-like factor</fullName>
    </recommendedName>
</protein>
<keyword evidence="4" id="KW-1185">Reference proteome</keyword>
<feature type="signal peptide" evidence="2">
    <location>
        <begin position="1"/>
        <end position="20"/>
    </location>
</feature>
<gene>
    <name evidence="3" type="ORF">DSTB1V02_LOCUS13201</name>
</gene>
<proteinExistence type="predicted"/>
<organism evidence="3">
    <name type="scientific">Darwinula stevensoni</name>
    <dbReference type="NCBI Taxonomy" id="69355"/>
    <lineage>
        <taxon>Eukaryota</taxon>
        <taxon>Metazoa</taxon>
        <taxon>Ecdysozoa</taxon>
        <taxon>Arthropoda</taxon>
        <taxon>Crustacea</taxon>
        <taxon>Oligostraca</taxon>
        <taxon>Ostracoda</taxon>
        <taxon>Podocopa</taxon>
        <taxon>Podocopida</taxon>
        <taxon>Darwinulocopina</taxon>
        <taxon>Darwinuloidea</taxon>
        <taxon>Darwinulidae</taxon>
        <taxon>Darwinula</taxon>
    </lineage>
</organism>
<accession>A0A7R9AG40</accession>
<sequence length="134" mass="14704">MVYRLHILFLLAALAWRADGQKRCYTCTTSNPPPGDPCVEDPANVENGINPCDKNYCTIFRQELTEKPGIIRSFSRGCVDRLDRPDGNSVNPHFIQYQRSCQTDLCNSGDGTDPVGGGGSGNEGKNAPDQLKKE</sequence>
<dbReference type="Proteomes" id="UP000677054">
    <property type="component" value="Unassembled WGS sequence"/>
</dbReference>
<dbReference type="EMBL" id="CAJPEV010005865">
    <property type="protein sequence ID" value="CAG0903606.1"/>
    <property type="molecule type" value="Genomic_DNA"/>
</dbReference>
<dbReference type="EMBL" id="LR905382">
    <property type="protein sequence ID" value="CAD7253451.1"/>
    <property type="molecule type" value="Genomic_DNA"/>
</dbReference>
<dbReference type="OrthoDB" id="6331233at2759"/>
<evidence type="ECO:0000256" key="1">
    <source>
        <dbReference type="SAM" id="MobiDB-lite"/>
    </source>
</evidence>
<keyword evidence="2" id="KW-0732">Signal</keyword>
<feature type="region of interest" description="Disordered" evidence="1">
    <location>
        <begin position="106"/>
        <end position="134"/>
    </location>
</feature>
<name>A0A7R9AG40_9CRUS</name>
<dbReference type="AlphaFoldDB" id="A0A7R9AG40"/>